<name>A0ACC2PN19_9HYME</name>
<sequence length="201" mass="23050">MESAKRNRTVHRALFTKSYKSFVEKCKNAEQTVTDRHIALELLESKMVELKNANGKYIDLLLTTEKDEEVIQNKIESQDEYIVNLMKARAQLVSSPTTTLNSISMSAPQNSAHGVDKPFKRPTYEIPEFSESINEWLQFWSHFRKVHEDQTFSKEDKLEFLQFFVVKGSEAAVSSVVIPSMQTITIRHSRASRIVSDGMTC</sequence>
<accession>A0ACC2PN19</accession>
<evidence type="ECO:0000313" key="2">
    <source>
        <dbReference type="Proteomes" id="UP001239111"/>
    </source>
</evidence>
<dbReference type="Proteomes" id="UP001239111">
    <property type="component" value="Chromosome 1"/>
</dbReference>
<gene>
    <name evidence="1" type="ORF">QAD02_020792</name>
</gene>
<protein>
    <submittedName>
        <fullName evidence="1">Uncharacterized protein</fullName>
    </submittedName>
</protein>
<evidence type="ECO:0000313" key="1">
    <source>
        <dbReference type="EMBL" id="KAJ8684999.1"/>
    </source>
</evidence>
<organism evidence="1 2">
    <name type="scientific">Eretmocerus hayati</name>
    <dbReference type="NCBI Taxonomy" id="131215"/>
    <lineage>
        <taxon>Eukaryota</taxon>
        <taxon>Metazoa</taxon>
        <taxon>Ecdysozoa</taxon>
        <taxon>Arthropoda</taxon>
        <taxon>Hexapoda</taxon>
        <taxon>Insecta</taxon>
        <taxon>Pterygota</taxon>
        <taxon>Neoptera</taxon>
        <taxon>Endopterygota</taxon>
        <taxon>Hymenoptera</taxon>
        <taxon>Apocrita</taxon>
        <taxon>Proctotrupomorpha</taxon>
        <taxon>Chalcidoidea</taxon>
        <taxon>Aphelinidae</taxon>
        <taxon>Aphelininae</taxon>
        <taxon>Eretmocerus</taxon>
    </lineage>
</organism>
<proteinExistence type="predicted"/>
<dbReference type="EMBL" id="CM056741">
    <property type="protein sequence ID" value="KAJ8684999.1"/>
    <property type="molecule type" value="Genomic_DNA"/>
</dbReference>
<comment type="caution">
    <text evidence="1">The sequence shown here is derived from an EMBL/GenBank/DDBJ whole genome shotgun (WGS) entry which is preliminary data.</text>
</comment>
<reference evidence="1" key="1">
    <citation type="submission" date="2023-04" db="EMBL/GenBank/DDBJ databases">
        <title>A chromosome-level genome assembly of the parasitoid wasp Eretmocerus hayati.</title>
        <authorList>
            <person name="Zhong Y."/>
            <person name="Liu S."/>
            <person name="Liu Y."/>
        </authorList>
    </citation>
    <scope>NUCLEOTIDE SEQUENCE</scope>
    <source>
        <strain evidence="1">ZJU_SS_LIU_2023</strain>
    </source>
</reference>
<keyword evidence="2" id="KW-1185">Reference proteome</keyword>